<dbReference type="EMBL" id="MRZV01000285">
    <property type="protein sequence ID" value="PIK53472.1"/>
    <property type="molecule type" value="Genomic_DNA"/>
</dbReference>
<comment type="caution">
    <text evidence="2">The sequence shown here is derived from an EMBL/GenBank/DDBJ whole genome shotgun (WGS) entry which is preliminary data.</text>
</comment>
<dbReference type="AlphaFoldDB" id="A0A2G8KZS5"/>
<accession>A0A2G8KZS5</accession>
<sequence length="174" mass="19591">MSFMINLPRRLYLYLREVVYGEGHVWSTVAEGESDEDSGWSTSEEEEKVGAQRQTRRTKAKSDKKPNKKIKGSKKDTPPPVAPKPKNPSTSVSNTSLTPPSSPTNSEEKILHQSTFDEGWKHFFFLARGLTAGMDDGCGAVNSLSIVRNWPDAKVHSRPMVRDVERPYPSENWK</sequence>
<feature type="compositionally biased region" description="Low complexity" evidence="1">
    <location>
        <begin position="87"/>
        <end position="105"/>
    </location>
</feature>
<reference evidence="2 3" key="1">
    <citation type="journal article" date="2017" name="PLoS Biol.">
        <title>The sea cucumber genome provides insights into morphological evolution and visceral regeneration.</title>
        <authorList>
            <person name="Zhang X."/>
            <person name="Sun L."/>
            <person name="Yuan J."/>
            <person name="Sun Y."/>
            <person name="Gao Y."/>
            <person name="Zhang L."/>
            <person name="Li S."/>
            <person name="Dai H."/>
            <person name="Hamel J.F."/>
            <person name="Liu C."/>
            <person name="Yu Y."/>
            <person name="Liu S."/>
            <person name="Lin W."/>
            <person name="Guo K."/>
            <person name="Jin S."/>
            <person name="Xu P."/>
            <person name="Storey K.B."/>
            <person name="Huan P."/>
            <person name="Zhang T."/>
            <person name="Zhou Y."/>
            <person name="Zhang J."/>
            <person name="Lin C."/>
            <person name="Li X."/>
            <person name="Xing L."/>
            <person name="Huo D."/>
            <person name="Sun M."/>
            <person name="Wang L."/>
            <person name="Mercier A."/>
            <person name="Li F."/>
            <person name="Yang H."/>
            <person name="Xiang J."/>
        </authorList>
    </citation>
    <scope>NUCLEOTIDE SEQUENCE [LARGE SCALE GENOMIC DNA]</scope>
    <source>
        <strain evidence="2">Shaxun</strain>
        <tissue evidence="2">Muscle</tissue>
    </source>
</reference>
<feature type="compositionally biased region" description="Acidic residues" evidence="1">
    <location>
        <begin position="32"/>
        <end position="47"/>
    </location>
</feature>
<evidence type="ECO:0000313" key="2">
    <source>
        <dbReference type="EMBL" id="PIK53472.1"/>
    </source>
</evidence>
<evidence type="ECO:0000313" key="3">
    <source>
        <dbReference type="Proteomes" id="UP000230750"/>
    </source>
</evidence>
<proteinExistence type="predicted"/>
<protein>
    <submittedName>
        <fullName evidence="2">Uncharacterized protein</fullName>
    </submittedName>
</protein>
<feature type="region of interest" description="Disordered" evidence="1">
    <location>
        <begin position="30"/>
        <end position="109"/>
    </location>
</feature>
<name>A0A2G8KZS5_STIJA</name>
<evidence type="ECO:0000256" key="1">
    <source>
        <dbReference type="SAM" id="MobiDB-lite"/>
    </source>
</evidence>
<gene>
    <name evidence="2" type="ORF">BSL78_09636</name>
</gene>
<keyword evidence="3" id="KW-1185">Reference proteome</keyword>
<organism evidence="2 3">
    <name type="scientific">Stichopus japonicus</name>
    <name type="common">Sea cucumber</name>
    <dbReference type="NCBI Taxonomy" id="307972"/>
    <lineage>
        <taxon>Eukaryota</taxon>
        <taxon>Metazoa</taxon>
        <taxon>Echinodermata</taxon>
        <taxon>Eleutherozoa</taxon>
        <taxon>Echinozoa</taxon>
        <taxon>Holothuroidea</taxon>
        <taxon>Aspidochirotacea</taxon>
        <taxon>Aspidochirotida</taxon>
        <taxon>Stichopodidae</taxon>
        <taxon>Apostichopus</taxon>
    </lineage>
</organism>
<dbReference type="Proteomes" id="UP000230750">
    <property type="component" value="Unassembled WGS sequence"/>
</dbReference>